<feature type="transmembrane region" description="Helical" evidence="6">
    <location>
        <begin position="127"/>
        <end position="148"/>
    </location>
</feature>
<feature type="transmembrane region" description="Helical" evidence="6">
    <location>
        <begin position="240"/>
        <end position="259"/>
    </location>
</feature>
<reference evidence="8 9" key="1">
    <citation type="submission" date="2021-03" db="EMBL/GenBank/DDBJ databases">
        <authorList>
            <person name="Gilmore M.S."/>
            <person name="Schwartzman J."/>
            <person name="Van Tyne D."/>
            <person name="Martin M."/>
            <person name="Earl A.M."/>
            <person name="Manson A.L."/>
            <person name="Straub T."/>
            <person name="Salamzade R."/>
            <person name="Saavedra J."/>
            <person name="Lebreton F."/>
            <person name="Prichula J."/>
            <person name="Schaufler K."/>
            <person name="Gaca A."/>
            <person name="Sgardioli B."/>
            <person name="Wagenaar J."/>
            <person name="Strong T."/>
        </authorList>
    </citation>
    <scope>NUCLEOTIDE SEQUENCE [LARGE SCALE GENOMIC DNA]</scope>
    <source>
        <strain evidence="8 9">DIV2402</strain>
    </source>
</reference>
<feature type="domain" description="Major facilitator superfamily (MFS) profile" evidence="7">
    <location>
        <begin position="7"/>
        <end position="385"/>
    </location>
</feature>
<organism evidence="8 9">
    <name type="scientific">Candidatus Enterococcus lowellii</name>
    <dbReference type="NCBI Taxonomy" id="2230877"/>
    <lineage>
        <taxon>Bacteria</taxon>
        <taxon>Bacillati</taxon>
        <taxon>Bacillota</taxon>
        <taxon>Bacilli</taxon>
        <taxon>Lactobacillales</taxon>
        <taxon>Enterococcaceae</taxon>
        <taxon>Enterococcus</taxon>
    </lineage>
</organism>
<evidence type="ECO:0000256" key="4">
    <source>
        <dbReference type="ARBA" id="ARBA00022989"/>
    </source>
</evidence>
<proteinExistence type="predicted"/>
<keyword evidence="3 6" id="KW-0812">Transmembrane</keyword>
<dbReference type="InterPro" id="IPR036259">
    <property type="entry name" value="MFS_trans_sf"/>
</dbReference>
<evidence type="ECO:0000313" key="8">
    <source>
        <dbReference type="EMBL" id="WYJ76154.1"/>
    </source>
</evidence>
<dbReference type="PANTHER" id="PTHR23523">
    <property type="match status" value="1"/>
</dbReference>
<dbReference type="Gene3D" id="1.20.1250.20">
    <property type="entry name" value="MFS general substrate transporter like domains"/>
    <property type="match status" value="2"/>
</dbReference>
<evidence type="ECO:0000256" key="3">
    <source>
        <dbReference type="ARBA" id="ARBA00022692"/>
    </source>
</evidence>
<dbReference type="SUPFAM" id="SSF103473">
    <property type="entry name" value="MFS general substrate transporter"/>
    <property type="match status" value="1"/>
</dbReference>
<feature type="transmembrane region" description="Helical" evidence="6">
    <location>
        <begin position="330"/>
        <end position="353"/>
    </location>
</feature>
<gene>
    <name evidence="8" type="ORF">DOK78_000771</name>
</gene>
<evidence type="ECO:0000259" key="7">
    <source>
        <dbReference type="PROSITE" id="PS50850"/>
    </source>
</evidence>
<dbReference type="EMBL" id="CP147251">
    <property type="protein sequence ID" value="WYJ76154.1"/>
    <property type="molecule type" value="Genomic_DNA"/>
</dbReference>
<sequence>MRGYLKNSALIFIVAFNLRLGISSVPPVMNQIKASLAISNVQASLLPSIPVFCMGLFAFGIGRVQQIFGRRQSIFLLLLILGLATLSRMLFSGYIGLVSTAFIIGFSVAIIGPLVSGFIKEEFPNHAGLLIGVYSLAMGLGSVVASGMVPQMTSWFEGEWANALGIWGVLAVVIAVLWLVFSPKEKQDETIQTVTAVKFPLANLQAWKMVAFFALQSGMFYSILTWIAEFFRNTVVLSNHSVFLLTAFTTVQMTCSFLIPALMDRTGNPKFWIYLCSVAMLSGAFFLSISNLSAAMLAVCFFAIGTGGYFPIAMLLPLTYTKTPSEASVWTGMIQAFGYMIGGQVPVLLGWLIDTSGNYHMLFYMIVANSILLAIIGRNILKKQKI</sequence>
<feature type="transmembrane region" description="Helical" evidence="6">
    <location>
        <begin position="45"/>
        <end position="62"/>
    </location>
</feature>
<protein>
    <submittedName>
        <fullName evidence="8">MFS transporter, CP family, cyanate transporter</fullName>
    </submittedName>
</protein>
<dbReference type="PROSITE" id="PS50850">
    <property type="entry name" value="MFS"/>
    <property type="match status" value="1"/>
</dbReference>
<dbReference type="Proteomes" id="UP000664701">
    <property type="component" value="Chromosome"/>
</dbReference>
<reference evidence="8 9" key="2">
    <citation type="submission" date="2024-03" db="EMBL/GenBank/DDBJ databases">
        <title>The Genome Sequence of Enterococcus sp. DIV2402.</title>
        <authorList>
            <consortium name="The Broad Institute Genomics Platform"/>
            <consortium name="The Broad Institute Microbial Omics Core"/>
            <consortium name="The Broad Institute Genomic Center for Infectious Diseases"/>
            <person name="Earl A."/>
            <person name="Manson A."/>
            <person name="Gilmore M."/>
            <person name="Schwartman J."/>
            <person name="Shea T."/>
            <person name="Abouelleil A."/>
            <person name="Cao P."/>
            <person name="Chapman S."/>
            <person name="Cusick C."/>
            <person name="Young S."/>
            <person name="Neafsey D."/>
            <person name="Nusbaum C."/>
            <person name="Birren B."/>
        </authorList>
    </citation>
    <scope>NUCLEOTIDE SEQUENCE [LARGE SCALE GENOMIC DNA]</scope>
    <source>
        <strain evidence="8 9">DIV2402</strain>
    </source>
</reference>
<evidence type="ECO:0000256" key="5">
    <source>
        <dbReference type="ARBA" id="ARBA00023136"/>
    </source>
</evidence>
<evidence type="ECO:0000256" key="6">
    <source>
        <dbReference type="SAM" id="Phobius"/>
    </source>
</evidence>
<feature type="transmembrane region" description="Helical" evidence="6">
    <location>
        <begin position="359"/>
        <end position="381"/>
    </location>
</feature>
<feature type="transmembrane region" description="Helical" evidence="6">
    <location>
        <begin position="74"/>
        <end position="91"/>
    </location>
</feature>
<dbReference type="Pfam" id="PF07690">
    <property type="entry name" value="MFS_1"/>
    <property type="match status" value="1"/>
</dbReference>
<feature type="transmembrane region" description="Helical" evidence="6">
    <location>
        <begin position="295"/>
        <end position="318"/>
    </location>
</feature>
<evidence type="ECO:0000313" key="9">
    <source>
        <dbReference type="Proteomes" id="UP000664701"/>
    </source>
</evidence>
<comment type="subcellular location">
    <subcellularLocation>
        <location evidence="1">Cell membrane</location>
        <topology evidence="1">Multi-pass membrane protein</topology>
    </subcellularLocation>
</comment>
<evidence type="ECO:0000256" key="2">
    <source>
        <dbReference type="ARBA" id="ARBA00022448"/>
    </source>
</evidence>
<feature type="transmembrane region" description="Helical" evidence="6">
    <location>
        <begin position="271"/>
        <end position="289"/>
    </location>
</feature>
<feature type="transmembrane region" description="Helical" evidence="6">
    <location>
        <begin position="209"/>
        <end position="228"/>
    </location>
</feature>
<dbReference type="RefSeq" id="WP_207942167.1">
    <property type="nucleotide sequence ID" value="NZ_CP147251.1"/>
</dbReference>
<accession>A0ABZ2SJW6</accession>
<name>A0ABZ2SJW6_9ENTE</name>
<feature type="transmembrane region" description="Helical" evidence="6">
    <location>
        <begin position="97"/>
        <end position="115"/>
    </location>
</feature>
<dbReference type="InterPro" id="IPR052524">
    <property type="entry name" value="MFS_Cyanate_Porter"/>
</dbReference>
<evidence type="ECO:0000256" key="1">
    <source>
        <dbReference type="ARBA" id="ARBA00004651"/>
    </source>
</evidence>
<keyword evidence="4 6" id="KW-1133">Transmembrane helix</keyword>
<dbReference type="PANTHER" id="PTHR23523:SF2">
    <property type="entry name" value="2-NITROIMIDAZOLE TRANSPORTER"/>
    <property type="match status" value="1"/>
</dbReference>
<keyword evidence="5 6" id="KW-0472">Membrane</keyword>
<dbReference type="InterPro" id="IPR020846">
    <property type="entry name" value="MFS_dom"/>
</dbReference>
<feature type="transmembrane region" description="Helical" evidence="6">
    <location>
        <begin position="160"/>
        <end position="181"/>
    </location>
</feature>
<keyword evidence="9" id="KW-1185">Reference proteome</keyword>
<dbReference type="InterPro" id="IPR011701">
    <property type="entry name" value="MFS"/>
</dbReference>
<keyword evidence="2" id="KW-0813">Transport</keyword>